<dbReference type="KEGG" id="caqu:CAQU_10570"/>
<dbReference type="PANTHER" id="PTHR30055:SF234">
    <property type="entry name" value="HTH-TYPE TRANSCRIPTIONAL REGULATOR BETI"/>
    <property type="match status" value="1"/>
</dbReference>
<proteinExistence type="predicted"/>
<evidence type="ECO:0000259" key="5">
    <source>
        <dbReference type="PROSITE" id="PS50977"/>
    </source>
</evidence>
<keyword evidence="2 4" id="KW-0238">DNA-binding</keyword>
<evidence type="ECO:0000256" key="3">
    <source>
        <dbReference type="ARBA" id="ARBA00023163"/>
    </source>
</evidence>
<keyword evidence="3" id="KW-0804">Transcription</keyword>
<sequence length="190" mass="20602">MTAAQQGDRARDRIVECARELFSAHSYADVSVKDIADAAGVSTSLVMKHGVSKERLFEMTLDFSVSGQSMFGGDFATLGRDAVRETLTAPVDAPYSMVRILCVAGGSDATLDAMGIRIRQDIVSRLEEQITAHAPDGSPSPQLRAQSAVALLIGLSFMRRVGDPDFDQHSFKQLEDYYSTLVQDIVEGRG</sequence>
<dbReference type="SUPFAM" id="SSF48498">
    <property type="entry name" value="Tetracyclin repressor-like, C-terminal domain"/>
    <property type="match status" value="1"/>
</dbReference>
<evidence type="ECO:0000313" key="6">
    <source>
        <dbReference type="EMBL" id="APT85418.1"/>
    </source>
</evidence>
<dbReference type="EMBL" id="CP009245">
    <property type="protein sequence ID" value="APT85418.1"/>
    <property type="molecule type" value="Genomic_DNA"/>
</dbReference>
<dbReference type="PANTHER" id="PTHR30055">
    <property type="entry name" value="HTH-TYPE TRANSCRIPTIONAL REGULATOR RUTR"/>
    <property type="match status" value="1"/>
</dbReference>
<gene>
    <name evidence="6" type="ORF">CAQU_10570</name>
</gene>
<name>A0A1L7CHW4_9CORY</name>
<evidence type="ECO:0000256" key="2">
    <source>
        <dbReference type="ARBA" id="ARBA00023125"/>
    </source>
</evidence>
<dbReference type="Proteomes" id="UP000185478">
    <property type="component" value="Chromosome"/>
</dbReference>
<dbReference type="SUPFAM" id="SSF46689">
    <property type="entry name" value="Homeodomain-like"/>
    <property type="match status" value="1"/>
</dbReference>
<protein>
    <recommendedName>
        <fullName evidence="5">HTH tetR-type domain-containing protein</fullName>
    </recommendedName>
</protein>
<accession>A0A1L7CHW4</accession>
<dbReference type="InterPro" id="IPR001647">
    <property type="entry name" value="HTH_TetR"/>
</dbReference>
<dbReference type="InterPro" id="IPR009057">
    <property type="entry name" value="Homeodomain-like_sf"/>
</dbReference>
<keyword evidence="7" id="KW-1185">Reference proteome</keyword>
<dbReference type="AlphaFoldDB" id="A0A1L7CHW4"/>
<keyword evidence="1" id="KW-0805">Transcription regulation</keyword>
<evidence type="ECO:0000256" key="1">
    <source>
        <dbReference type="ARBA" id="ARBA00023015"/>
    </source>
</evidence>
<dbReference type="OrthoDB" id="3210235at2"/>
<dbReference type="InterPro" id="IPR050109">
    <property type="entry name" value="HTH-type_TetR-like_transc_reg"/>
</dbReference>
<evidence type="ECO:0000313" key="7">
    <source>
        <dbReference type="Proteomes" id="UP000185478"/>
    </source>
</evidence>
<dbReference type="InterPro" id="IPR036271">
    <property type="entry name" value="Tet_transcr_reg_TetR-rel_C_sf"/>
</dbReference>
<feature type="domain" description="HTH tetR-type" evidence="5">
    <location>
        <begin position="8"/>
        <end position="68"/>
    </location>
</feature>
<dbReference type="Pfam" id="PF00440">
    <property type="entry name" value="TetR_N"/>
    <property type="match status" value="1"/>
</dbReference>
<dbReference type="RefSeq" id="WP_075727456.1">
    <property type="nucleotide sequence ID" value="NZ_CP009245.1"/>
</dbReference>
<feature type="DNA-binding region" description="H-T-H motif" evidence="4">
    <location>
        <begin position="31"/>
        <end position="50"/>
    </location>
</feature>
<dbReference type="GO" id="GO:0000976">
    <property type="term" value="F:transcription cis-regulatory region binding"/>
    <property type="evidence" value="ECO:0007669"/>
    <property type="project" value="TreeGrafter"/>
</dbReference>
<dbReference type="GO" id="GO:0003700">
    <property type="term" value="F:DNA-binding transcription factor activity"/>
    <property type="evidence" value="ECO:0007669"/>
    <property type="project" value="TreeGrafter"/>
</dbReference>
<evidence type="ECO:0000256" key="4">
    <source>
        <dbReference type="PROSITE-ProRule" id="PRU00335"/>
    </source>
</evidence>
<dbReference type="Gene3D" id="1.10.357.10">
    <property type="entry name" value="Tetracycline Repressor, domain 2"/>
    <property type="match status" value="1"/>
</dbReference>
<organism evidence="6 7">
    <name type="scientific">Corynebacterium aquilae DSM 44791</name>
    <dbReference type="NCBI Taxonomy" id="1431546"/>
    <lineage>
        <taxon>Bacteria</taxon>
        <taxon>Bacillati</taxon>
        <taxon>Actinomycetota</taxon>
        <taxon>Actinomycetes</taxon>
        <taxon>Mycobacteriales</taxon>
        <taxon>Corynebacteriaceae</taxon>
        <taxon>Corynebacterium</taxon>
    </lineage>
</organism>
<dbReference type="PROSITE" id="PS50977">
    <property type="entry name" value="HTH_TETR_2"/>
    <property type="match status" value="1"/>
</dbReference>
<reference evidence="6 7" key="1">
    <citation type="submission" date="2014-08" db="EMBL/GenBank/DDBJ databases">
        <title>Complete genome sequence of Corynebacterium aquilae S-613T(T) (=DSM 44791(T)), isolated from the choana of a healthy golden eagle.</title>
        <authorList>
            <person name="Ruckert C."/>
            <person name="Albersmeier A."/>
            <person name="Winkler A."/>
            <person name="Kalinowski J."/>
        </authorList>
    </citation>
    <scope>NUCLEOTIDE SEQUENCE [LARGE SCALE GENOMIC DNA]</scope>
    <source>
        <strain evidence="6 7">S-613</strain>
    </source>
</reference>